<dbReference type="PANTHER" id="PTHR13593">
    <property type="match status" value="1"/>
</dbReference>
<evidence type="ECO:0000259" key="1">
    <source>
        <dbReference type="Pfam" id="PF00388"/>
    </source>
</evidence>
<name>A0A812N7U4_9DINO</name>
<organism evidence="2 3">
    <name type="scientific">Symbiodinium necroappetens</name>
    <dbReference type="NCBI Taxonomy" id="1628268"/>
    <lineage>
        <taxon>Eukaryota</taxon>
        <taxon>Sar</taxon>
        <taxon>Alveolata</taxon>
        <taxon>Dinophyceae</taxon>
        <taxon>Suessiales</taxon>
        <taxon>Symbiodiniaceae</taxon>
        <taxon>Symbiodinium</taxon>
    </lineage>
</organism>
<dbReference type="PANTHER" id="PTHR13593:SF113">
    <property type="entry name" value="SI:DKEY-266F7.9"/>
    <property type="match status" value="1"/>
</dbReference>
<dbReference type="EMBL" id="CAJNJA010012259">
    <property type="protein sequence ID" value="CAE7292673.1"/>
    <property type="molecule type" value="Genomic_DNA"/>
</dbReference>
<reference evidence="2" key="1">
    <citation type="submission" date="2021-02" db="EMBL/GenBank/DDBJ databases">
        <authorList>
            <person name="Dougan E. K."/>
            <person name="Rhodes N."/>
            <person name="Thang M."/>
            <person name="Chan C."/>
        </authorList>
    </citation>
    <scope>NUCLEOTIDE SEQUENCE</scope>
</reference>
<sequence>MTSLESWMQQLPAEAKSRSICELALPGAHNAGASEVKCISPLVSSGGYLASVAKNSVANALAKPLAGVMAVCQADGIGQLLRKGVRLLDLRLGLHDEQLYICHTVVCNRTFCSVLEEVAEFLREQPEEVVVLLVKRDWGARDYFDTQ</sequence>
<dbReference type="Gene3D" id="3.20.20.190">
    <property type="entry name" value="Phosphatidylinositol (PI) phosphodiesterase"/>
    <property type="match status" value="1"/>
</dbReference>
<proteinExistence type="predicted"/>
<evidence type="ECO:0000313" key="2">
    <source>
        <dbReference type="EMBL" id="CAE7292673.1"/>
    </source>
</evidence>
<dbReference type="InterPro" id="IPR017946">
    <property type="entry name" value="PLC-like_Pdiesterase_TIM-brl"/>
</dbReference>
<evidence type="ECO:0000313" key="3">
    <source>
        <dbReference type="Proteomes" id="UP000601435"/>
    </source>
</evidence>
<dbReference type="InterPro" id="IPR051057">
    <property type="entry name" value="PI-PLC_domain"/>
</dbReference>
<protein>
    <submittedName>
        <fullName evidence="2">PlcA protein</fullName>
    </submittedName>
</protein>
<feature type="domain" description="Phosphatidylinositol-specific phospholipase C X" evidence="1">
    <location>
        <begin position="60"/>
        <end position="136"/>
    </location>
</feature>
<keyword evidence="3" id="KW-1185">Reference proteome</keyword>
<dbReference type="OrthoDB" id="416159at2759"/>
<dbReference type="SUPFAM" id="SSF51695">
    <property type="entry name" value="PLC-like phosphodiesterases"/>
    <property type="match status" value="1"/>
</dbReference>
<gene>
    <name evidence="2" type="primary">plcA</name>
    <name evidence="2" type="ORF">SNEC2469_LOCUS7171</name>
</gene>
<comment type="caution">
    <text evidence="2">The sequence shown here is derived from an EMBL/GenBank/DDBJ whole genome shotgun (WGS) entry which is preliminary data.</text>
</comment>
<dbReference type="Pfam" id="PF00388">
    <property type="entry name" value="PI-PLC-X"/>
    <property type="match status" value="1"/>
</dbReference>
<dbReference type="AlphaFoldDB" id="A0A812N7U4"/>
<dbReference type="InterPro" id="IPR000909">
    <property type="entry name" value="PLipase_C_PInositol-sp_X_dom"/>
</dbReference>
<dbReference type="GO" id="GO:0006629">
    <property type="term" value="P:lipid metabolic process"/>
    <property type="evidence" value="ECO:0007669"/>
    <property type="project" value="InterPro"/>
</dbReference>
<dbReference type="Proteomes" id="UP000601435">
    <property type="component" value="Unassembled WGS sequence"/>
</dbReference>
<feature type="non-terminal residue" evidence="2">
    <location>
        <position position="147"/>
    </location>
</feature>
<dbReference type="GO" id="GO:0008081">
    <property type="term" value="F:phosphoric diester hydrolase activity"/>
    <property type="evidence" value="ECO:0007669"/>
    <property type="project" value="InterPro"/>
</dbReference>
<accession>A0A812N7U4</accession>
<dbReference type="PROSITE" id="PS50007">
    <property type="entry name" value="PIPLC_X_DOMAIN"/>
    <property type="match status" value="1"/>
</dbReference>